<dbReference type="InterPro" id="IPR008839">
    <property type="entry name" value="MDM33_fungi"/>
</dbReference>
<dbReference type="OrthoDB" id="5595506at2759"/>
<comment type="subcellular location">
    <subcellularLocation>
        <location evidence="10">Mitochondrion inner membrane</location>
        <topology evidence="10">Multi-pass membrane protein</topology>
    </subcellularLocation>
</comment>
<keyword evidence="8 10" id="KW-0472">Membrane</keyword>
<keyword evidence="14" id="KW-1185">Reference proteome</keyword>
<evidence type="ECO:0000256" key="12">
    <source>
        <dbReference type="SAM" id="MobiDB-lite"/>
    </source>
</evidence>
<keyword evidence="4 10" id="KW-0809">Transit peptide</keyword>
<dbReference type="Pfam" id="PF05546">
    <property type="entry name" value="She9_MDM33"/>
    <property type="match status" value="1"/>
</dbReference>
<keyword evidence="5 10" id="KW-1133">Transmembrane helix</keyword>
<dbReference type="AlphaFoldDB" id="R9PA99"/>
<accession>R9PA99</accession>
<evidence type="ECO:0000256" key="8">
    <source>
        <dbReference type="ARBA" id="ARBA00023136"/>
    </source>
</evidence>
<comment type="subunit">
    <text evidence="10">Homooligomer.</text>
</comment>
<evidence type="ECO:0000256" key="5">
    <source>
        <dbReference type="ARBA" id="ARBA00022989"/>
    </source>
</evidence>
<evidence type="ECO:0000256" key="11">
    <source>
        <dbReference type="SAM" id="Coils"/>
    </source>
</evidence>
<keyword evidence="3 10" id="KW-0999">Mitochondrion inner membrane</keyword>
<evidence type="ECO:0000256" key="3">
    <source>
        <dbReference type="ARBA" id="ARBA00022792"/>
    </source>
</evidence>
<feature type="region of interest" description="Disordered" evidence="12">
    <location>
        <begin position="94"/>
        <end position="189"/>
    </location>
</feature>
<dbReference type="Proteomes" id="UP000014071">
    <property type="component" value="Unassembled WGS sequence"/>
</dbReference>
<organism evidence="13 14">
    <name type="scientific">Pseudozyma hubeiensis (strain SY62)</name>
    <name type="common">Yeast</name>
    <dbReference type="NCBI Taxonomy" id="1305764"/>
    <lineage>
        <taxon>Eukaryota</taxon>
        <taxon>Fungi</taxon>
        <taxon>Dikarya</taxon>
        <taxon>Basidiomycota</taxon>
        <taxon>Ustilaginomycotina</taxon>
        <taxon>Ustilaginomycetes</taxon>
        <taxon>Ustilaginales</taxon>
        <taxon>Ustilaginaceae</taxon>
        <taxon>Pseudozyma</taxon>
    </lineage>
</organism>
<feature type="compositionally biased region" description="Low complexity" evidence="12">
    <location>
        <begin position="135"/>
        <end position="157"/>
    </location>
</feature>
<proteinExistence type="inferred from homology"/>
<evidence type="ECO:0000256" key="2">
    <source>
        <dbReference type="ARBA" id="ARBA00022692"/>
    </source>
</evidence>
<dbReference type="GO" id="GO:0005743">
    <property type="term" value="C:mitochondrial inner membrane"/>
    <property type="evidence" value="ECO:0007669"/>
    <property type="project" value="UniProtKB-SubCell"/>
</dbReference>
<dbReference type="GO" id="GO:0007007">
    <property type="term" value="P:inner mitochondrial membrane organization"/>
    <property type="evidence" value="ECO:0007669"/>
    <property type="project" value="TreeGrafter"/>
</dbReference>
<keyword evidence="2 10" id="KW-0812">Transmembrane</keyword>
<feature type="transmembrane region" description="Helical" evidence="10">
    <location>
        <begin position="458"/>
        <end position="478"/>
    </location>
</feature>
<name>R9PA99_PSEHS</name>
<evidence type="ECO:0000256" key="10">
    <source>
        <dbReference type="RuleBase" id="RU364128"/>
    </source>
</evidence>
<sequence>MGPILATSVWRIAARAPTLAARAGPSTSTTAVPIISSASRWHTRIGKEDEWACRSYGSKARAPAQQSGPRRAVQCIAFGNRAFSAHSISRYADDVKGKNASDSTRIQHDEHNKQVEASDKQDVSSDTRDQAIEQSKAPEPSASSSSNPSSKPSSAASDTTPNTPSAMFDRLRNTPLPSFDGLTSSSSLSTTLSTLTDHTRTLISRLRSKISNLSTQYNTHTGYTAIETLKSRITLLETSLESARTLASAAKKAYLQSVQSRSTSQRETNDLLSRKNSWTESDLSRYTELLRKEHALSRQETEAEKELERSEAEVQACFDELMKAVMVRYHEEQIWSDRMRGMSTYGSLLVAGLNAVLFVLAILLVEPYKRRRLAETFEQRLVAAEEQSRRLILDSVEGFRGELRSFTSGIDPGHMEMDSPPLLPPPTDEMETVPAVEQDEATTPPTKQRYAREQEERLVFASTVGVVMGAALSLLISACWS</sequence>
<dbReference type="RefSeq" id="XP_012191769.1">
    <property type="nucleotide sequence ID" value="XM_012336379.1"/>
</dbReference>
<dbReference type="PANTHER" id="PTHR31961:SF3">
    <property type="entry name" value="SENSITIVE TO HIGH EXPRESSION PROTEIN 9, MITOCHONDRIAL"/>
    <property type="match status" value="1"/>
</dbReference>
<protein>
    <recommendedName>
        <fullName evidence="10">Sensitive to high expression protein 9, mitochondrial</fullName>
    </recommendedName>
</protein>
<comment type="similarity">
    <text evidence="1 10">Belongs to the SHE9 family.</text>
</comment>
<feature type="transmembrane region" description="Helical" evidence="10">
    <location>
        <begin position="345"/>
        <end position="365"/>
    </location>
</feature>
<feature type="coiled-coil region" evidence="11">
    <location>
        <begin position="293"/>
        <end position="320"/>
    </location>
</feature>
<dbReference type="PANTHER" id="PTHR31961">
    <property type="entry name" value="SENSITIVE TO HIGH EXPRESSION PROTEIN 9, MITOCHONDRIAL"/>
    <property type="match status" value="1"/>
</dbReference>
<evidence type="ECO:0000256" key="7">
    <source>
        <dbReference type="ARBA" id="ARBA00023128"/>
    </source>
</evidence>
<evidence type="ECO:0000256" key="4">
    <source>
        <dbReference type="ARBA" id="ARBA00022946"/>
    </source>
</evidence>
<reference evidence="14" key="1">
    <citation type="journal article" date="2013" name="Genome Announc.">
        <title>Draft genome sequence of the basidiomycetous yeast-like fungus Pseudozyma hubeiensis SY62, which produces an abundant amount of the biosurfactant mannosylerythritol lipids.</title>
        <authorList>
            <person name="Konishi M."/>
            <person name="Hatada Y."/>
            <person name="Horiuchi J."/>
        </authorList>
    </citation>
    <scope>NUCLEOTIDE SEQUENCE [LARGE SCALE GENOMIC DNA]</scope>
    <source>
        <strain evidence="14">SY62</strain>
    </source>
</reference>
<evidence type="ECO:0000313" key="14">
    <source>
        <dbReference type="Proteomes" id="UP000014071"/>
    </source>
</evidence>
<evidence type="ECO:0000313" key="13">
    <source>
        <dbReference type="EMBL" id="GAC98182.1"/>
    </source>
</evidence>
<keyword evidence="7 10" id="KW-0496">Mitochondrion</keyword>
<dbReference type="GeneID" id="24111048"/>
<comment type="function">
    <text evidence="9">Required for the maintenance of the structure of the mitochondrial inner membrane. Involved in mitochondrial morphology. Causes growth arrest when highly overexpressed.</text>
</comment>
<evidence type="ECO:0000256" key="6">
    <source>
        <dbReference type="ARBA" id="ARBA00023054"/>
    </source>
</evidence>
<keyword evidence="6 11" id="KW-0175">Coiled coil</keyword>
<gene>
    <name evidence="13" type="ORF">PHSY_005771</name>
</gene>
<dbReference type="eggNOG" id="ENOG502QQ1E">
    <property type="taxonomic scope" value="Eukaryota"/>
</dbReference>
<dbReference type="HOGENOM" id="CLU_025632_0_0_1"/>
<dbReference type="EMBL" id="DF238816">
    <property type="protein sequence ID" value="GAC98182.1"/>
    <property type="molecule type" value="Genomic_DNA"/>
</dbReference>
<evidence type="ECO:0000256" key="1">
    <source>
        <dbReference type="ARBA" id="ARBA00007472"/>
    </source>
</evidence>
<feature type="compositionally biased region" description="Basic and acidic residues" evidence="12">
    <location>
        <begin position="94"/>
        <end position="131"/>
    </location>
</feature>
<evidence type="ECO:0000256" key="9">
    <source>
        <dbReference type="ARBA" id="ARBA00024807"/>
    </source>
</evidence>